<name>D3ANC1_9FIRM</name>
<protein>
    <submittedName>
        <fullName evidence="1">Uncharacterized protein</fullName>
    </submittedName>
</protein>
<dbReference type="HOGENOM" id="CLU_429436_0_0_9"/>
<dbReference type="Proteomes" id="UP000004968">
    <property type="component" value="Unassembled WGS sequence"/>
</dbReference>
<sequence length="637" mass="73435">MREVKKSDLTFDEANAMLDEYNRSLRNNFVGIGYTLKRVREDKLFLEAGYKNFDEFMNAKYGKDKSWASKCISIAVQFGQGEETPVIQDKYADYEFNKLVELVTMTEEQRSQVTPKTSVRELREMKPGRKKKVATVETPKPEPEKLSAYGTVIKVYPEDSLIAVAGCNGPEGDHKGSHDCFSCHLQCRIRQQYCYCVEAPMGNPFPCAQIDIIDTLEEEIGERCQFVDLDQAYHRAGDHEPVPCCKECKEPCQYACERSIKKREAEEQTCNTDSSSCPHRDGYSCTLTPDQKNTPGDGNQCERSCCWECKYHGMCETECDSSAGRDGKRPEFNAAWFVRQWAEKKPSDLKKVMQICREQENNSDRAKAVQKYIAPYSCSGSHYGTYCHDFHSFAGGIDFEIGRVKLHLKYGRFVTELLALYDPSSPEYDEKPELEPVQADPDPVIDADFEEITEPAEEPKESMTDLQMVRQMLEKEEKLLTTCLLTVPDQDNIHIRRMKLKVAALAAYATNLDNIENSAPKPEQLPLPMLKNNDQRKSWIEDYKAWGMWYRDENIDVNYYKYDFSDGSHLIAAEYPQREFYWSNEIRDEVYYHLVEKGKQKYNGLGAYDEKYQNSTTSVGEIVEYLKEIQKKGRTRN</sequence>
<proteinExistence type="predicted"/>
<comment type="caution">
    <text evidence="1">The sequence shown here is derived from an EMBL/GenBank/DDBJ whole genome shotgun (WGS) entry which is preliminary data.</text>
</comment>
<organism evidence="1 2">
    <name type="scientific">Hungatella hathewayi DSM 13479</name>
    <dbReference type="NCBI Taxonomy" id="566550"/>
    <lineage>
        <taxon>Bacteria</taxon>
        <taxon>Bacillati</taxon>
        <taxon>Bacillota</taxon>
        <taxon>Clostridia</taxon>
        <taxon>Lachnospirales</taxon>
        <taxon>Lachnospiraceae</taxon>
        <taxon>Hungatella</taxon>
    </lineage>
</organism>
<dbReference type="EMBL" id="ACIO01000509">
    <property type="protein sequence ID" value="EFC96671.1"/>
    <property type="molecule type" value="Genomic_DNA"/>
</dbReference>
<accession>D3ANC1</accession>
<dbReference type="AlphaFoldDB" id="D3ANC1"/>
<dbReference type="GeneID" id="93147851"/>
<evidence type="ECO:0000313" key="1">
    <source>
        <dbReference type="EMBL" id="EFC96671.1"/>
    </source>
</evidence>
<gene>
    <name evidence="1" type="ORF">CLOSTHATH_05121</name>
</gene>
<reference evidence="1 2" key="1">
    <citation type="submission" date="2010-01" db="EMBL/GenBank/DDBJ databases">
        <authorList>
            <person name="Weinstock G."/>
            <person name="Sodergren E."/>
            <person name="Clifton S."/>
            <person name="Fulton L."/>
            <person name="Fulton B."/>
            <person name="Courtney L."/>
            <person name="Fronick C."/>
            <person name="Harrison M."/>
            <person name="Strong C."/>
            <person name="Farmer C."/>
            <person name="Delahaunty K."/>
            <person name="Markovic C."/>
            <person name="Hall O."/>
            <person name="Minx P."/>
            <person name="Tomlinson C."/>
            <person name="Mitreva M."/>
            <person name="Nelson J."/>
            <person name="Hou S."/>
            <person name="Wollam A."/>
            <person name="Pepin K.H."/>
            <person name="Johnson M."/>
            <person name="Bhonagiri V."/>
            <person name="Nash W.E."/>
            <person name="Warren W."/>
            <person name="Chinwalla A."/>
            <person name="Mardis E.R."/>
            <person name="Wilson R.K."/>
        </authorList>
    </citation>
    <scope>NUCLEOTIDE SEQUENCE [LARGE SCALE GENOMIC DNA]</scope>
    <source>
        <strain evidence="1 2">DSM 13479</strain>
    </source>
</reference>
<dbReference type="RefSeq" id="WP_006775550.1">
    <property type="nucleotide sequence ID" value="NZ_GG667733.1"/>
</dbReference>
<evidence type="ECO:0000313" key="2">
    <source>
        <dbReference type="Proteomes" id="UP000004968"/>
    </source>
</evidence>